<dbReference type="EMBL" id="GIFC01005188">
    <property type="protein sequence ID" value="MXU87271.1"/>
    <property type="molecule type" value="Transcribed_RNA"/>
</dbReference>
<reference evidence="2" key="1">
    <citation type="submission" date="2019-12" db="EMBL/GenBank/DDBJ databases">
        <title>An insight into the sialome of adult female Ixodes ricinus ticks feeding for 6 days.</title>
        <authorList>
            <person name="Perner J."/>
            <person name="Ribeiro J.M.C."/>
        </authorList>
    </citation>
    <scope>NUCLEOTIDE SEQUENCE</scope>
    <source>
        <strain evidence="2">Semi-engorged</strain>
        <tissue evidence="2">Salivary glands</tissue>
    </source>
</reference>
<sequence>MLRFQTVNICTLSHISLLVSPIARAQLLSERRQQDIADDRHIGQTTAAFQHDYPHVDQLHRNHSSRLKLFNAKLNINLRRPAPSDHGPISGVNWT</sequence>
<organism evidence="2">
    <name type="scientific">Ixodes ricinus</name>
    <name type="common">Common tick</name>
    <name type="synonym">Acarus ricinus</name>
    <dbReference type="NCBI Taxonomy" id="34613"/>
    <lineage>
        <taxon>Eukaryota</taxon>
        <taxon>Metazoa</taxon>
        <taxon>Ecdysozoa</taxon>
        <taxon>Arthropoda</taxon>
        <taxon>Chelicerata</taxon>
        <taxon>Arachnida</taxon>
        <taxon>Acari</taxon>
        <taxon>Parasitiformes</taxon>
        <taxon>Ixodida</taxon>
        <taxon>Ixodoidea</taxon>
        <taxon>Ixodidae</taxon>
        <taxon>Ixodinae</taxon>
        <taxon>Ixodes</taxon>
    </lineage>
</organism>
<protein>
    <submittedName>
        <fullName evidence="2">Putative secreted protein</fullName>
    </submittedName>
</protein>
<name>A0A6B0UA40_IXORI</name>
<feature type="chain" id="PRO_5025585918" evidence="1">
    <location>
        <begin position="26"/>
        <end position="95"/>
    </location>
</feature>
<evidence type="ECO:0000313" key="2">
    <source>
        <dbReference type="EMBL" id="MXU87271.1"/>
    </source>
</evidence>
<dbReference type="AlphaFoldDB" id="A0A6B0UA40"/>
<feature type="signal peptide" evidence="1">
    <location>
        <begin position="1"/>
        <end position="25"/>
    </location>
</feature>
<keyword evidence="1" id="KW-0732">Signal</keyword>
<accession>A0A6B0UA40</accession>
<evidence type="ECO:0000256" key="1">
    <source>
        <dbReference type="SAM" id="SignalP"/>
    </source>
</evidence>
<proteinExistence type="predicted"/>